<dbReference type="GO" id="GO:0005886">
    <property type="term" value="C:plasma membrane"/>
    <property type="evidence" value="ECO:0007669"/>
    <property type="project" value="TreeGrafter"/>
</dbReference>
<dbReference type="Pfam" id="PF03729">
    <property type="entry name" value="DUF308"/>
    <property type="match status" value="2"/>
</dbReference>
<evidence type="ECO:0008006" key="4">
    <source>
        <dbReference type="Google" id="ProtNLM"/>
    </source>
</evidence>
<name>A0A2T7BP16_9BACT</name>
<evidence type="ECO:0000313" key="2">
    <source>
        <dbReference type="EMBL" id="PUZ29414.1"/>
    </source>
</evidence>
<dbReference type="Proteomes" id="UP000244450">
    <property type="component" value="Unassembled WGS sequence"/>
</dbReference>
<feature type="transmembrane region" description="Helical" evidence="1">
    <location>
        <begin position="37"/>
        <end position="60"/>
    </location>
</feature>
<keyword evidence="3" id="KW-1185">Reference proteome</keyword>
<keyword evidence="1" id="KW-1133">Transmembrane helix</keyword>
<dbReference type="EMBL" id="QCYK01000001">
    <property type="protein sequence ID" value="PUZ29414.1"/>
    <property type="molecule type" value="Genomic_DNA"/>
</dbReference>
<feature type="transmembrane region" description="Helical" evidence="1">
    <location>
        <begin position="12"/>
        <end position="31"/>
    </location>
</feature>
<dbReference type="OrthoDB" id="7059775at2"/>
<feature type="transmembrane region" description="Helical" evidence="1">
    <location>
        <begin position="127"/>
        <end position="146"/>
    </location>
</feature>
<proteinExistence type="predicted"/>
<reference evidence="2 3" key="1">
    <citation type="submission" date="2018-04" db="EMBL/GenBank/DDBJ databases">
        <title>Chitinophaga fuyangensis sp. nov., isolated from soil in a chemical factory.</title>
        <authorList>
            <person name="Chen K."/>
        </authorList>
    </citation>
    <scope>NUCLEOTIDE SEQUENCE [LARGE SCALE GENOMIC DNA]</scope>
    <source>
        <strain evidence="2 3">LY-1</strain>
    </source>
</reference>
<organism evidence="2 3">
    <name type="scientific">Chitinophaga parva</name>
    <dbReference type="NCBI Taxonomy" id="2169414"/>
    <lineage>
        <taxon>Bacteria</taxon>
        <taxon>Pseudomonadati</taxon>
        <taxon>Bacteroidota</taxon>
        <taxon>Chitinophagia</taxon>
        <taxon>Chitinophagales</taxon>
        <taxon>Chitinophagaceae</taxon>
        <taxon>Chitinophaga</taxon>
    </lineage>
</organism>
<dbReference type="PANTHER" id="PTHR34989:SF1">
    <property type="entry name" value="PROTEIN HDED"/>
    <property type="match status" value="1"/>
</dbReference>
<evidence type="ECO:0000256" key="1">
    <source>
        <dbReference type="SAM" id="Phobius"/>
    </source>
</evidence>
<keyword evidence="1" id="KW-0812">Transmembrane</keyword>
<dbReference type="InterPro" id="IPR052712">
    <property type="entry name" value="Acid_resist_chaperone_HdeD"/>
</dbReference>
<feature type="transmembrane region" description="Helical" evidence="1">
    <location>
        <begin position="94"/>
        <end position="115"/>
    </location>
</feature>
<gene>
    <name evidence="2" type="ORF">DCC81_08180</name>
</gene>
<evidence type="ECO:0000313" key="3">
    <source>
        <dbReference type="Proteomes" id="UP000244450"/>
    </source>
</evidence>
<keyword evidence="1" id="KW-0472">Membrane</keyword>
<sequence>MESQIKAIARSWYVELILGLLFIVVGIWVFMTPVSSYVALSFFFAAAFLVTGIMEISFAVSGRKYTVGWGWSLAAGIVDTLVGLLLVATPAFTMLVLPFYIGFAILFRSSLAIGLSIELGRLKVPDWGWLLFIGIVGIVLAFIMIWNPVFAGLTIVIYTAMAFVSMGIFELYLSFRLKKFNKEL</sequence>
<comment type="caution">
    <text evidence="2">The sequence shown here is derived from an EMBL/GenBank/DDBJ whole genome shotgun (WGS) entry which is preliminary data.</text>
</comment>
<dbReference type="RefSeq" id="WP_108686521.1">
    <property type="nucleotide sequence ID" value="NZ_QCYK01000001.1"/>
</dbReference>
<feature type="transmembrane region" description="Helical" evidence="1">
    <location>
        <begin position="67"/>
        <end position="88"/>
    </location>
</feature>
<protein>
    <recommendedName>
        <fullName evidence="4">HdeD family acid-resistance protein</fullName>
    </recommendedName>
</protein>
<feature type="transmembrane region" description="Helical" evidence="1">
    <location>
        <begin position="152"/>
        <end position="173"/>
    </location>
</feature>
<accession>A0A2T7BP16</accession>
<dbReference type="InterPro" id="IPR005325">
    <property type="entry name" value="DUF308_memb"/>
</dbReference>
<dbReference type="AlphaFoldDB" id="A0A2T7BP16"/>
<dbReference type="PANTHER" id="PTHR34989">
    <property type="entry name" value="PROTEIN HDED"/>
    <property type="match status" value="1"/>
</dbReference>